<dbReference type="EMBL" id="PQXN01000158">
    <property type="protein sequence ID" value="TGO51594.1"/>
    <property type="molecule type" value="Genomic_DNA"/>
</dbReference>
<keyword evidence="2" id="KW-1185">Reference proteome</keyword>
<comment type="caution">
    <text evidence="1">The sequence shown here is derived from an EMBL/GenBank/DDBJ whole genome shotgun (WGS) entry which is preliminary data.</text>
</comment>
<accession>A0A4Z1HS07</accession>
<organism evidence="1 2">
    <name type="scientific">Botryotinia convoluta</name>
    <dbReference type="NCBI Taxonomy" id="54673"/>
    <lineage>
        <taxon>Eukaryota</taxon>
        <taxon>Fungi</taxon>
        <taxon>Dikarya</taxon>
        <taxon>Ascomycota</taxon>
        <taxon>Pezizomycotina</taxon>
        <taxon>Leotiomycetes</taxon>
        <taxon>Helotiales</taxon>
        <taxon>Sclerotiniaceae</taxon>
        <taxon>Botryotinia</taxon>
    </lineage>
</organism>
<dbReference type="AlphaFoldDB" id="A0A4Z1HS07"/>
<reference evidence="1 2" key="1">
    <citation type="submission" date="2017-12" db="EMBL/GenBank/DDBJ databases">
        <title>Comparative genomics of Botrytis spp.</title>
        <authorList>
            <person name="Valero-Jimenez C.A."/>
            <person name="Tapia P."/>
            <person name="Veloso J."/>
            <person name="Silva-Moreno E."/>
            <person name="Staats M."/>
            <person name="Valdes J.H."/>
            <person name="Van Kan J.A.L."/>
        </authorList>
    </citation>
    <scope>NUCLEOTIDE SEQUENCE [LARGE SCALE GENOMIC DNA]</scope>
    <source>
        <strain evidence="1 2">MUCL11595</strain>
    </source>
</reference>
<protein>
    <submittedName>
        <fullName evidence="1">Uncharacterized protein</fullName>
    </submittedName>
</protein>
<sequence>MCFPCIIFPLSSHFSTDLTEQSPIVSILTLRVTTQPGVEYGAEDWSSLELHLPLMRNLRSKIDNCAVRHASFT</sequence>
<evidence type="ECO:0000313" key="2">
    <source>
        <dbReference type="Proteomes" id="UP000297527"/>
    </source>
</evidence>
<gene>
    <name evidence="1" type="ORF">BCON_0158g00200</name>
</gene>
<evidence type="ECO:0000313" key="1">
    <source>
        <dbReference type="EMBL" id="TGO51594.1"/>
    </source>
</evidence>
<proteinExistence type="predicted"/>
<dbReference type="Proteomes" id="UP000297527">
    <property type="component" value="Unassembled WGS sequence"/>
</dbReference>
<name>A0A4Z1HS07_9HELO</name>